<feature type="compositionally biased region" description="Low complexity" evidence="2">
    <location>
        <begin position="39"/>
        <end position="48"/>
    </location>
</feature>
<feature type="compositionally biased region" description="Polar residues" evidence="2">
    <location>
        <begin position="792"/>
        <end position="802"/>
    </location>
</feature>
<feature type="compositionally biased region" description="Low complexity" evidence="2">
    <location>
        <begin position="10"/>
        <end position="22"/>
    </location>
</feature>
<proteinExistence type="predicted"/>
<evidence type="ECO:0000256" key="1">
    <source>
        <dbReference type="ARBA" id="ARBA00022664"/>
    </source>
</evidence>
<dbReference type="InterPro" id="IPR057242">
    <property type="entry name" value="PCFS4-like"/>
</dbReference>
<evidence type="ECO:0000256" key="2">
    <source>
        <dbReference type="SAM" id="MobiDB-lite"/>
    </source>
</evidence>
<dbReference type="InterPro" id="IPR008942">
    <property type="entry name" value="ENTH_VHS"/>
</dbReference>
<dbReference type="IntAct" id="A0A1D6ELY1">
    <property type="interactions" value="3"/>
</dbReference>
<evidence type="ECO:0000313" key="3">
    <source>
        <dbReference type="EMBL" id="ONM20888.1"/>
    </source>
</evidence>
<dbReference type="STRING" id="4577.A0A1D6ELY1"/>
<feature type="region of interest" description="Disordered" evidence="2">
    <location>
        <begin position="878"/>
        <end position="903"/>
    </location>
</feature>
<sequence length="1161" mass="126055">MRASAVPMEASASARRSAAGPDPRAKKPRLAPPPRDPRSYAATASSNGNTSAAEQALVDELLGQYRTALGELTFNSKPIITNLTIIAGENLQAAKPIAALICANILEVTFVFDSSYARQTAVFPSSFSIDHVKVILRRHQVVTSTHWLSVMLDISHVLGGAVGLPGRCTLYTLVSMLAIKINSCDVAKPVVLRTIDAKANADLPIVPSEQKLPSLYLLDSIVKNIGKDYVKHFSARLPEVFCKAYKQVDPSIHHSMRHLFGTWKGVFPLPPLQMIEKELGFQSSANGSSSAAPSRTDSQSPRPSNSIHVNPKYLEARQQLNQPTKARKFFSSYLDTPVHSFDSWDKYGILGSGAKTTVIADTGGDIERPNRLGTDRNAGRRLDASNARPNIQRTQRDPSSNSLHEKQAVRDVGGLGFSNISQQAVVGTGQVRSKPKAQDGIGGPYYASGVGSSEEQFDRRSNFYASKDARPSGSVRLESALLPTPSINADRVGKPSSNKSWKHSEEEEYVWDDVHSKAAEYGGSHNVIKGEWMSDDGNAKFANLQRAKWADAGPVERIDPNTHKLDNVSRFGLGAGQERRISEYMDQEEYLLGKREVEARIDKEIRSDGQQFPAARGSPLWVSQEKTLLDIGLEPRISRFSTQPAERSTIYTGTMSAGITSSVPVGLSGNYAGRSSLDTANGMPIRSTEAFGQQKHRYWSSSPPQADTSSSTAPFARQGSPNPAESDFYPSRSLSRQNPQEYSKRALPVLAKDSHVVVHNDGFTQGQPSLQATRQTQKYPILQSKSHIKPSDQLQASFSRENSPSLFRPSIELGEVSLPSDSTPISSDLTSASNLLASLVKSGFKPNNHSDAQALGPSGPLPVASLSLQNAAGENTTLQAHTPNTSRPPLPPPPSTQSAEKAAPLSSLLSSLVAKGLISSPAYDSSSAVISQPNKASSMNVKDATASAVPLLALRPSVGKASSNSDSSAPTNASLTKAIEIKMSDLIGLEFKPEKLRKYHEHVISSLFDDDQSHQCKTCGNRFRLEELSLHTSSCGQRKSETIYTGIAPKRWYPSKNIYIDGSHEIEDSTEASDGDLGSAEEVCEFMVPSDERQIICALCGEPFDDIYSFEKGDWMYKDAVFLDYPKGESSCRNSVEGEEHVPIVHVRCMPRGSNDGMEVD</sequence>
<dbReference type="eggNOG" id="KOG2071">
    <property type="taxonomic scope" value="Eukaryota"/>
</dbReference>
<dbReference type="PANTHER" id="PTHR15921">
    <property type="entry name" value="PRE-MRNA CLEAVAGE COMPLEX II"/>
    <property type="match status" value="1"/>
</dbReference>
<name>A0A1D6ELY1_MAIZE</name>
<accession>A0A1D6ELY1</accession>
<organism evidence="3">
    <name type="scientific">Zea mays</name>
    <name type="common">Maize</name>
    <dbReference type="NCBI Taxonomy" id="4577"/>
    <lineage>
        <taxon>Eukaryota</taxon>
        <taxon>Viridiplantae</taxon>
        <taxon>Streptophyta</taxon>
        <taxon>Embryophyta</taxon>
        <taxon>Tracheophyta</taxon>
        <taxon>Spermatophyta</taxon>
        <taxon>Magnoliopsida</taxon>
        <taxon>Liliopsida</taxon>
        <taxon>Poales</taxon>
        <taxon>Poaceae</taxon>
        <taxon>PACMAD clade</taxon>
        <taxon>Panicoideae</taxon>
        <taxon>Andropogonodae</taxon>
        <taxon>Andropogoneae</taxon>
        <taxon>Tripsacinae</taxon>
        <taxon>Zea</taxon>
    </lineage>
</organism>
<dbReference type="PANTHER" id="PTHR15921:SF3">
    <property type="entry name" value="PRE-MRNA CLEAVAGE COMPLEX 2 PROTEIN PCF11"/>
    <property type="match status" value="1"/>
</dbReference>
<dbReference type="InterPro" id="IPR045154">
    <property type="entry name" value="PCF11-like"/>
</dbReference>
<dbReference type="GO" id="GO:0031124">
    <property type="term" value="P:mRNA 3'-end processing"/>
    <property type="evidence" value="ECO:0007669"/>
    <property type="project" value="InterPro"/>
</dbReference>
<dbReference type="GO" id="GO:0005634">
    <property type="term" value="C:nucleus"/>
    <property type="evidence" value="ECO:0007669"/>
    <property type="project" value="UniProtKB-ARBA"/>
</dbReference>
<keyword evidence="1" id="KW-0507">mRNA processing</keyword>
<dbReference type="FunCoup" id="A0A1D6ELY1">
    <property type="interactions" value="1373"/>
</dbReference>
<dbReference type="AlphaFoldDB" id="A0A1D6ELY1"/>
<dbReference type="Gene3D" id="1.25.40.90">
    <property type="match status" value="2"/>
</dbReference>
<feature type="region of interest" description="Disordered" evidence="2">
    <location>
        <begin position="691"/>
        <end position="741"/>
    </location>
</feature>
<dbReference type="EMBL" id="CM007648">
    <property type="protein sequence ID" value="ONM20888.1"/>
    <property type="molecule type" value="Genomic_DNA"/>
</dbReference>
<dbReference type="Pfam" id="PF04818">
    <property type="entry name" value="CID"/>
    <property type="match status" value="1"/>
</dbReference>
<dbReference type="Pfam" id="PF23228">
    <property type="entry name" value="zf_PCFS4"/>
    <property type="match status" value="1"/>
</dbReference>
<dbReference type="InParanoid" id="A0A1D6ELY1"/>
<dbReference type="InterPro" id="IPR006569">
    <property type="entry name" value="CID_dom"/>
</dbReference>
<feature type="region of interest" description="Disordered" evidence="2">
    <location>
        <begin position="365"/>
        <end position="404"/>
    </location>
</feature>
<feature type="compositionally biased region" description="Pro residues" evidence="2">
    <location>
        <begin position="886"/>
        <end position="895"/>
    </location>
</feature>
<feature type="region of interest" description="Disordered" evidence="2">
    <location>
        <begin position="781"/>
        <end position="802"/>
    </location>
</feature>
<feature type="compositionally biased region" description="Low complexity" evidence="2">
    <location>
        <begin position="700"/>
        <end position="714"/>
    </location>
</feature>
<feature type="region of interest" description="Disordered" evidence="2">
    <location>
        <begin position="283"/>
        <end position="308"/>
    </location>
</feature>
<dbReference type="SUPFAM" id="SSF48464">
    <property type="entry name" value="ENTH/VHS domain"/>
    <property type="match status" value="2"/>
</dbReference>
<dbReference type="ExpressionAtlas" id="A0A1D6ELY1">
    <property type="expression patterns" value="baseline and differential"/>
</dbReference>
<feature type="compositionally biased region" description="Low complexity" evidence="2">
    <location>
        <begin position="283"/>
        <end position="294"/>
    </location>
</feature>
<dbReference type="PaxDb" id="4577-GRMZM2G466560_P01"/>
<dbReference type="GO" id="GO:0000993">
    <property type="term" value="F:RNA polymerase II complex binding"/>
    <property type="evidence" value="ECO:0007669"/>
    <property type="project" value="InterPro"/>
</dbReference>
<dbReference type="SMART" id="SM00582">
    <property type="entry name" value="RPR"/>
    <property type="match status" value="1"/>
</dbReference>
<dbReference type="GO" id="GO:0003729">
    <property type="term" value="F:mRNA binding"/>
    <property type="evidence" value="ECO:0007669"/>
    <property type="project" value="InterPro"/>
</dbReference>
<feature type="compositionally biased region" description="Polar residues" evidence="2">
    <location>
        <begin position="295"/>
        <end position="308"/>
    </location>
</feature>
<dbReference type="InterPro" id="IPR047415">
    <property type="entry name" value="Pcf11_CID"/>
</dbReference>
<dbReference type="PROSITE" id="PS51391">
    <property type="entry name" value="CID"/>
    <property type="match status" value="1"/>
</dbReference>
<feature type="compositionally biased region" description="Basic and acidic residues" evidence="2">
    <location>
        <begin position="365"/>
        <end position="383"/>
    </location>
</feature>
<feature type="compositionally biased region" description="Polar residues" evidence="2">
    <location>
        <begin position="732"/>
        <end position="741"/>
    </location>
</feature>
<reference evidence="3" key="1">
    <citation type="submission" date="2015-12" db="EMBL/GenBank/DDBJ databases">
        <title>Update maize B73 reference genome by single molecule sequencing technologies.</title>
        <authorList>
            <consortium name="Maize Genome Sequencing Project"/>
            <person name="Ware D."/>
        </authorList>
    </citation>
    <scope>NUCLEOTIDE SEQUENCE [LARGE SCALE GENOMIC DNA]</scope>
    <source>
        <tissue evidence="3">Seedling</tissue>
    </source>
</reference>
<dbReference type="CDD" id="cd16982">
    <property type="entry name" value="CID_Pcf11"/>
    <property type="match status" value="1"/>
</dbReference>
<feature type="region of interest" description="Disordered" evidence="2">
    <location>
        <begin position="1"/>
        <end position="48"/>
    </location>
</feature>
<feature type="compositionally biased region" description="Polar residues" evidence="2">
    <location>
        <begin position="387"/>
        <end position="402"/>
    </location>
</feature>
<feature type="region of interest" description="Disordered" evidence="2">
    <location>
        <begin position="427"/>
        <end position="453"/>
    </location>
</feature>
<dbReference type="GO" id="GO:0006369">
    <property type="term" value="P:termination of RNA polymerase II transcription"/>
    <property type="evidence" value="ECO:0007669"/>
    <property type="project" value="InterPro"/>
</dbReference>
<protein>
    <submittedName>
        <fullName evidence="3">ENTH/VHS family protein</fullName>
    </submittedName>
</protein>
<gene>
    <name evidence="3" type="ORF">ZEAMMB73_Zm00001d005350</name>
</gene>